<feature type="domain" description="PAS" evidence="15">
    <location>
        <begin position="631"/>
        <end position="687"/>
    </location>
</feature>
<dbReference type="NCBIfam" id="TIGR00229">
    <property type="entry name" value="sensory_box"/>
    <property type="match status" value="3"/>
</dbReference>
<dbReference type="Pfam" id="PF13426">
    <property type="entry name" value="PAS_9"/>
    <property type="match status" value="1"/>
</dbReference>
<dbReference type="EMBL" id="QOWE01000035">
    <property type="protein sequence ID" value="RCR65823.1"/>
    <property type="molecule type" value="Genomic_DNA"/>
</dbReference>
<feature type="domain" description="PAS" evidence="15">
    <location>
        <begin position="480"/>
        <end position="518"/>
    </location>
</feature>
<dbReference type="InterPro" id="IPR013655">
    <property type="entry name" value="PAS_fold_3"/>
</dbReference>
<dbReference type="SUPFAM" id="SSF55874">
    <property type="entry name" value="ATPase domain of HSP90 chaperone/DNA topoisomerase II/histidine kinase"/>
    <property type="match status" value="1"/>
</dbReference>
<dbReference type="EC" id="2.7.13.3" evidence="3"/>
<reference evidence="17 18" key="1">
    <citation type="submission" date="2018-07" db="EMBL/GenBank/DDBJ databases">
        <title>Genome analysis of Larkinella rosea.</title>
        <authorList>
            <person name="Zhou Z."/>
            <person name="Wang G."/>
        </authorList>
    </citation>
    <scope>NUCLEOTIDE SEQUENCE [LARGE SCALE GENOMIC DNA]</scope>
    <source>
        <strain evidence="18">zzj9</strain>
    </source>
</reference>
<gene>
    <name evidence="17" type="ORF">DUE52_30230</name>
</gene>
<dbReference type="InterPro" id="IPR003018">
    <property type="entry name" value="GAF"/>
</dbReference>
<evidence type="ECO:0000256" key="8">
    <source>
        <dbReference type="ARBA" id="ARBA00022777"/>
    </source>
</evidence>
<accession>A0A368JGZ5</accession>
<dbReference type="InterPro" id="IPR035965">
    <property type="entry name" value="PAS-like_dom_sf"/>
</dbReference>
<evidence type="ECO:0000256" key="13">
    <source>
        <dbReference type="SAM" id="Coils"/>
    </source>
</evidence>
<keyword evidence="12" id="KW-0472">Membrane</keyword>
<dbReference type="SMART" id="SM00388">
    <property type="entry name" value="HisKA"/>
    <property type="match status" value="1"/>
</dbReference>
<dbReference type="CDD" id="cd00130">
    <property type="entry name" value="PAS"/>
    <property type="match status" value="4"/>
</dbReference>
<dbReference type="Gene3D" id="3.30.450.20">
    <property type="entry name" value="PAS domain"/>
    <property type="match status" value="5"/>
</dbReference>
<dbReference type="Pfam" id="PF08448">
    <property type="entry name" value="PAS_4"/>
    <property type="match status" value="1"/>
</dbReference>
<feature type="domain" description="Histidine kinase" evidence="14">
    <location>
        <begin position="877"/>
        <end position="1094"/>
    </location>
</feature>
<feature type="domain" description="PAC" evidence="16">
    <location>
        <begin position="807"/>
        <end position="859"/>
    </location>
</feature>
<keyword evidence="8" id="KW-0418">Kinase</keyword>
<dbReference type="SMART" id="SM00091">
    <property type="entry name" value="PAS"/>
    <property type="match status" value="5"/>
</dbReference>
<keyword evidence="13" id="KW-0175">Coiled coil</keyword>
<dbReference type="FunFam" id="3.30.565.10:FF:000006">
    <property type="entry name" value="Sensor histidine kinase WalK"/>
    <property type="match status" value="1"/>
</dbReference>
<comment type="caution">
    <text evidence="17">The sequence shown here is derived from an EMBL/GenBank/DDBJ whole genome shotgun (WGS) entry which is preliminary data.</text>
</comment>
<dbReference type="Gene3D" id="3.30.565.10">
    <property type="entry name" value="Histidine kinase-like ATPase, C-terminal domain"/>
    <property type="match status" value="1"/>
</dbReference>
<dbReference type="RefSeq" id="WP_114409874.1">
    <property type="nucleotide sequence ID" value="NZ_QOWE01000035.1"/>
</dbReference>
<evidence type="ECO:0000259" key="15">
    <source>
        <dbReference type="PROSITE" id="PS50112"/>
    </source>
</evidence>
<evidence type="ECO:0000259" key="16">
    <source>
        <dbReference type="PROSITE" id="PS50113"/>
    </source>
</evidence>
<evidence type="ECO:0000256" key="1">
    <source>
        <dbReference type="ARBA" id="ARBA00000085"/>
    </source>
</evidence>
<evidence type="ECO:0000256" key="3">
    <source>
        <dbReference type="ARBA" id="ARBA00012438"/>
    </source>
</evidence>
<dbReference type="PRINTS" id="PR00344">
    <property type="entry name" value="BCTRLSENSOR"/>
</dbReference>
<dbReference type="InterPro" id="IPR036890">
    <property type="entry name" value="HATPase_C_sf"/>
</dbReference>
<dbReference type="Pfam" id="PF02518">
    <property type="entry name" value="HATPase_c"/>
    <property type="match status" value="1"/>
</dbReference>
<feature type="coiled-coil region" evidence="13">
    <location>
        <begin position="254"/>
        <end position="288"/>
    </location>
</feature>
<dbReference type="InterPro" id="IPR036097">
    <property type="entry name" value="HisK_dim/P_sf"/>
</dbReference>
<evidence type="ECO:0000256" key="5">
    <source>
        <dbReference type="ARBA" id="ARBA00022679"/>
    </source>
</evidence>
<dbReference type="SMART" id="SM00065">
    <property type="entry name" value="GAF"/>
    <property type="match status" value="1"/>
</dbReference>
<evidence type="ECO:0000256" key="9">
    <source>
        <dbReference type="ARBA" id="ARBA00022840"/>
    </source>
</evidence>
<dbReference type="GO" id="GO:0006355">
    <property type="term" value="P:regulation of DNA-templated transcription"/>
    <property type="evidence" value="ECO:0007669"/>
    <property type="project" value="InterPro"/>
</dbReference>
<dbReference type="Proteomes" id="UP000253383">
    <property type="component" value="Unassembled WGS sequence"/>
</dbReference>
<evidence type="ECO:0000256" key="2">
    <source>
        <dbReference type="ARBA" id="ARBA00004141"/>
    </source>
</evidence>
<protein>
    <recommendedName>
        <fullName evidence="3">histidine kinase</fullName>
        <ecNumber evidence="3">2.7.13.3</ecNumber>
    </recommendedName>
</protein>
<dbReference type="PANTHER" id="PTHR42878:SF7">
    <property type="entry name" value="SENSOR HISTIDINE KINASE GLRK"/>
    <property type="match status" value="1"/>
</dbReference>
<feature type="domain" description="PAS" evidence="15">
    <location>
        <begin position="732"/>
        <end position="805"/>
    </location>
</feature>
<dbReference type="PROSITE" id="PS50113">
    <property type="entry name" value="PAC"/>
    <property type="match status" value="2"/>
</dbReference>
<dbReference type="GO" id="GO:0005524">
    <property type="term" value="F:ATP binding"/>
    <property type="evidence" value="ECO:0007669"/>
    <property type="project" value="UniProtKB-KW"/>
</dbReference>
<sequence>MIFHNETFRAQQLESFQEVIPVAVLYCQPVVQNNQVADFRYIWGNRAALNMAALSPGEFSQMTMLQVFPSFVDTGVFSRYVQAWETGITQRFERQHPIGNGVKWVDVTVSKKYEGIIITALDITASKQAQLALEQQTQLLQTIVEHLPAGLALFHPVRNEADDITDFRYALTNPVNARTVGLSVEQLINRSILDIFPSAREQGSFGRLVDVLQTGIPKHYEAHYQADGLDLWVEGHLTRIGDGVLLTYLDNTPLQKQQQALREQADLLHQKNEQLHRINQALTRTNQRLQGFQAIERALLNQSLTEQGPEAAALLHVRELVPCEQLVVFRFNEATGLAQAESWLVGNEMATRTASGLPIHLFKVEPLLSGQSWLLDHLQPDFVGIPPELNLYKRGFRSLLVIPLFSQQQYIGAFVLLSHTPRFFTEEYCQIAGEVASQLAIVIYQQYLNERLQQHTEQLEQRVAERTRELGQLLALQNAILKNAGQAIISTDTQGVVLTANPAVEQVSGYRADELIGRHPQTRFDISEASVPILTYQAELPSAPPTFLIQPILQEQGYFQTECLIEGKGGKRVPVLLTTSTLQNEEGKITGYVGMATDISLLKEAEEKLKQKNRELNTFFVGALDMHCISDSQGNISKINQAFQVALGYTEAELMAIPFLHLLHPDEQKFVFQHLLTGILHRPVRNQINRFRKKDGTYRIIEWNAIGIDKLVYGSARDITQRKLAEDALRESEQRFREIAENVDEVFWIHSVEPFRLLYINPAYERVFGIVRQNALKDEHSFLDTILEEDRAATLVEFEKYRQGQEVTVQCRVKGTHQAIRWLLIRTFVMKDNQGMPVRYIGIANDITSQKEKELVLQQSLAREQELSKLKSQVVSTASHEFRTPLATIQTSVDLIHLYLEQPPETAKPAIKKYLEVIQQQVLNYTGLLSDMLTIGKIESGKVAFNPQWVDVLALCQQIIGSHFSHQPDGRTVRVSLVGPSSRAYLDEKLMTHVLVNLLSNAFKFSKANPGLTIRFEQQTLVIQVTDEGIGIPANELSSLFQTFFRASNTASIQGTGLGLVIARQFVELHGGTLTVESQETAGSTFTISLPIEPISPSSPPA</sequence>
<dbReference type="Pfam" id="PF01590">
    <property type="entry name" value="GAF"/>
    <property type="match status" value="1"/>
</dbReference>
<evidence type="ECO:0000256" key="12">
    <source>
        <dbReference type="ARBA" id="ARBA00023136"/>
    </source>
</evidence>
<dbReference type="InterPro" id="IPR013767">
    <property type="entry name" value="PAS_fold"/>
</dbReference>
<name>A0A368JGZ5_9BACT</name>
<dbReference type="GO" id="GO:0000155">
    <property type="term" value="F:phosphorelay sensor kinase activity"/>
    <property type="evidence" value="ECO:0007669"/>
    <property type="project" value="InterPro"/>
</dbReference>
<feature type="domain" description="PAC" evidence="16">
    <location>
        <begin position="559"/>
        <end position="611"/>
    </location>
</feature>
<organism evidence="17 18">
    <name type="scientific">Larkinella punicea</name>
    <dbReference type="NCBI Taxonomy" id="2315727"/>
    <lineage>
        <taxon>Bacteria</taxon>
        <taxon>Pseudomonadati</taxon>
        <taxon>Bacteroidota</taxon>
        <taxon>Cytophagia</taxon>
        <taxon>Cytophagales</taxon>
        <taxon>Spirosomataceae</taxon>
        <taxon>Larkinella</taxon>
    </lineage>
</organism>
<keyword evidence="6" id="KW-0812">Transmembrane</keyword>
<evidence type="ECO:0000256" key="7">
    <source>
        <dbReference type="ARBA" id="ARBA00022741"/>
    </source>
</evidence>
<dbReference type="AlphaFoldDB" id="A0A368JGZ5"/>
<dbReference type="CDD" id="cd00082">
    <property type="entry name" value="HisKA"/>
    <property type="match status" value="1"/>
</dbReference>
<keyword evidence="18" id="KW-1185">Reference proteome</keyword>
<dbReference type="InterPro" id="IPR000014">
    <property type="entry name" value="PAS"/>
</dbReference>
<evidence type="ECO:0000259" key="14">
    <source>
        <dbReference type="PROSITE" id="PS50109"/>
    </source>
</evidence>
<dbReference type="InterPro" id="IPR005467">
    <property type="entry name" value="His_kinase_dom"/>
</dbReference>
<keyword evidence="5" id="KW-0808">Transferase</keyword>
<evidence type="ECO:0000256" key="11">
    <source>
        <dbReference type="ARBA" id="ARBA00023012"/>
    </source>
</evidence>
<dbReference type="Pfam" id="PF08447">
    <property type="entry name" value="PAS_3"/>
    <property type="match status" value="1"/>
</dbReference>
<dbReference type="SUPFAM" id="SSF55785">
    <property type="entry name" value="PYP-like sensor domain (PAS domain)"/>
    <property type="match status" value="5"/>
</dbReference>
<evidence type="ECO:0000256" key="6">
    <source>
        <dbReference type="ARBA" id="ARBA00022692"/>
    </source>
</evidence>
<dbReference type="GO" id="GO:0030295">
    <property type="term" value="F:protein kinase activator activity"/>
    <property type="evidence" value="ECO:0007669"/>
    <property type="project" value="TreeGrafter"/>
</dbReference>
<dbReference type="SUPFAM" id="SSF47384">
    <property type="entry name" value="Homodimeric domain of signal transducing histidine kinase"/>
    <property type="match status" value="1"/>
</dbReference>
<dbReference type="SMART" id="SM00387">
    <property type="entry name" value="HATPase_c"/>
    <property type="match status" value="1"/>
</dbReference>
<dbReference type="GO" id="GO:0007234">
    <property type="term" value="P:osmosensory signaling via phosphorelay pathway"/>
    <property type="evidence" value="ECO:0007669"/>
    <property type="project" value="TreeGrafter"/>
</dbReference>
<dbReference type="CDD" id="cd00075">
    <property type="entry name" value="HATPase"/>
    <property type="match status" value="1"/>
</dbReference>
<evidence type="ECO:0000313" key="17">
    <source>
        <dbReference type="EMBL" id="RCR65823.1"/>
    </source>
</evidence>
<dbReference type="SMART" id="SM00086">
    <property type="entry name" value="PAC"/>
    <property type="match status" value="3"/>
</dbReference>
<dbReference type="OrthoDB" id="9808408at2"/>
<dbReference type="InterPro" id="IPR029016">
    <property type="entry name" value="GAF-like_dom_sf"/>
</dbReference>
<dbReference type="InterPro" id="IPR003594">
    <property type="entry name" value="HATPase_dom"/>
</dbReference>
<dbReference type="PROSITE" id="PS50112">
    <property type="entry name" value="PAS"/>
    <property type="match status" value="3"/>
</dbReference>
<dbReference type="PROSITE" id="PS50109">
    <property type="entry name" value="HIS_KIN"/>
    <property type="match status" value="1"/>
</dbReference>
<dbReference type="InterPro" id="IPR003661">
    <property type="entry name" value="HisK_dim/P_dom"/>
</dbReference>
<evidence type="ECO:0000256" key="10">
    <source>
        <dbReference type="ARBA" id="ARBA00022989"/>
    </source>
</evidence>
<dbReference type="InterPro" id="IPR013656">
    <property type="entry name" value="PAS_4"/>
</dbReference>
<evidence type="ECO:0000256" key="4">
    <source>
        <dbReference type="ARBA" id="ARBA00022553"/>
    </source>
</evidence>
<dbReference type="InterPro" id="IPR050351">
    <property type="entry name" value="BphY/WalK/GraS-like"/>
</dbReference>
<keyword evidence="11" id="KW-0902">Two-component regulatory system</keyword>
<dbReference type="InterPro" id="IPR004358">
    <property type="entry name" value="Sig_transdc_His_kin-like_C"/>
</dbReference>
<dbReference type="Gene3D" id="3.30.450.40">
    <property type="match status" value="1"/>
</dbReference>
<dbReference type="PANTHER" id="PTHR42878">
    <property type="entry name" value="TWO-COMPONENT HISTIDINE KINASE"/>
    <property type="match status" value="1"/>
</dbReference>
<dbReference type="GO" id="GO:0000156">
    <property type="term" value="F:phosphorelay response regulator activity"/>
    <property type="evidence" value="ECO:0007669"/>
    <property type="project" value="TreeGrafter"/>
</dbReference>
<dbReference type="SUPFAM" id="SSF55781">
    <property type="entry name" value="GAF domain-like"/>
    <property type="match status" value="1"/>
</dbReference>
<keyword evidence="7" id="KW-0547">Nucleotide-binding</keyword>
<dbReference type="Gene3D" id="1.10.287.130">
    <property type="match status" value="1"/>
</dbReference>
<dbReference type="Pfam" id="PF00989">
    <property type="entry name" value="PAS"/>
    <property type="match status" value="2"/>
</dbReference>
<evidence type="ECO:0000313" key="18">
    <source>
        <dbReference type="Proteomes" id="UP000253383"/>
    </source>
</evidence>
<dbReference type="InterPro" id="IPR001610">
    <property type="entry name" value="PAC"/>
</dbReference>
<dbReference type="Pfam" id="PF00512">
    <property type="entry name" value="HisKA"/>
    <property type="match status" value="1"/>
</dbReference>
<proteinExistence type="predicted"/>
<keyword evidence="10" id="KW-1133">Transmembrane helix</keyword>
<comment type="catalytic activity">
    <reaction evidence="1">
        <text>ATP + protein L-histidine = ADP + protein N-phospho-L-histidine.</text>
        <dbReference type="EC" id="2.7.13.3"/>
    </reaction>
</comment>
<keyword evidence="9" id="KW-0067">ATP-binding</keyword>
<comment type="subcellular location">
    <subcellularLocation>
        <location evidence="2">Membrane</location>
        <topology evidence="2">Multi-pass membrane protein</topology>
    </subcellularLocation>
</comment>
<dbReference type="GO" id="GO:0016020">
    <property type="term" value="C:membrane"/>
    <property type="evidence" value="ECO:0007669"/>
    <property type="project" value="UniProtKB-SubCell"/>
</dbReference>
<keyword evidence="4" id="KW-0597">Phosphoprotein</keyword>
<dbReference type="InterPro" id="IPR000700">
    <property type="entry name" value="PAS-assoc_C"/>
</dbReference>